<keyword evidence="4 13" id="KW-0548">Nucleotidyltransferase</keyword>
<dbReference type="Proteomes" id="UP000242415">
    <property type="component" value="Unassembled WGS sequence"/>
</dbReference>
<dbReference type="PANTHER" id="PTHR10953:SF102">
    <property type="entry name" value="ADENYLYLTRANSFERASE AND SULFURTRANSFERASE MOCS3"/>
    <property type="match status" value="1"/>
</dbReference>
<dbReference type="PANTHER" id="PTHR10953">
    <property type="entry name" value="UBIQUITIN-ACTIVATING ENZYME E1"/>
    <property type="match status" value="1"/>
</dbReference>
<dbReference type="GO" id="GO:0016779">
    <property type="term" value="F:nucleotidyltransferase activity"/>
    <property type="evidence" value="ECO:0007669"/>
    <property type="project" value="UniProtKB-KW"/>
</dbReference>
<dbReference type="AlphaFoldDB" id="A0A1H3MQD0"/>
<dbReference type="InterPro" id="IPR045886">
    <property type="entry name" value="ThiF/MoeB/HesA"/>
</dbReference>
<keyword evidence="8" id="KW-0472">Membrane</keyword>
<dbReference type="GO" id="GO:0008641">
    <property type="term" value="F:ubiquitin-like modifier activating enzyme activity"/>
    <property type="evidence" value="ECO:0007669"/>
    <property type="project" value="InterPro"/>
</dbReference>
<evidence type="ECO:0000256" key="4">
    <source>
        <dbReference type="ARBA" id="ARBA00022695"/>
    </source>
</evidence>
<dbReference type="Gene3D" id="3.40.250.10">
    <property type="entry name" value="Rhodanese-like domain"/>
    <property type="match status" value="1"/>
</dbReference>
<evidence type="ECO:0000256" key="11">
    <source>
        <dbReference type="ARBA" id="ARBA00067503"/>
    </source>
</evidence>
<dbReference type="GO" id="GO:0016020">
    <property type="term" value="C:membrane"/>
    <property type="evidence" value="ECO:0007669"/>
    <property type="project" value="UniProtKB-SubCell"/>
</dbReference>
<proteinExistence type="inferred from homology"/>
<evidence type="ECO:0000313" key="13">
    <source>
        <dbReference type="EMBL" id="SDY78861.1"/>
    </source>
</evidence>
<evidence type="ECO:0000256" key="3">
    <source>
        <dbReference type="ARBA" id="ARBA00022692"/>
    </source>
</evidence>
<dbReference type="FunFam" id="3.40.50.720:FF:000033">
    <property type="entry name" value="Adenylyltransferase and sulfurtransferase MOCS3"/>
    <property type="match status" value="1"/>
</dbReference>
<evidence type="ECO:0000256" key="1">
    <source>
        <dbReference type="ARBA" id="ARBA00004167"/>
    </source>
</evidence>
<dbReference type="SMART" id="SM00450">
    <property type="entry name" value="RHOD"/>
    <property type="match status" value="1"/>
</dbReference>
<evidence type="ECO:0000256" key="6">
    <source>
        <dbReference type="ARBA" id="ARBA00022840"/>
    </source>
</evidence>
<organism evidence="13 14">
    <name type="scientific">Micromonospora pattaloongensis</name>
    <dbReference type="NCBI Taxonomy" id="405436"/>
    <lineage>
        <taxon>Bacteria</taxon>
        <taxon>Bacillati</taxon>
        <taxon>Actinomycetota</taxon>
        <taxon>Actinomycetes</taxon>
        <taxon>Micromonosporales</taxon>
        <taxon>Micromonosporaceae</taxon>
        <taxon>Micromonospora</taxon>
    </lineage>
</organism>
<evidence type="ECO:0000256" key="2">
    <source>
        <dbReference type="ARBA" id="ARBA00022679"/>
    </source>
</evidence>
<dbReference type="Pfam" id="PF00581">
    <property type="entry name" value="Rhodanese"/>
    <property type="match status" value="1"/>
</dbReference>
<evidence type="ECO:0000259" key="12">
    <source>
        <dbReference type="PROSITE" id="PS50206"/>
    </source>
</evidence>
<dbReference type="InterPro" id="IPR036873">
    <property type="entry name" value="Rhodanese-like_dom_sf"/>
</dbReference>
<protein>
    <recommendedName>
        <fullName evidence="11">Probable adenylyltransferase/sulfurtransferase MoeZ</fullName>
    </recommendedName>
</protein>
<name>A0A1H3MQD0_9ACTN</name>
<dbReference type="NCBIfam" id="NF004281">
    <property type="entry name" value="PRK05690.1"/>
    <property type="match status" value="1"/>
</dbReference>
<dbReference type="InterPro" id="IPR035985">
    <property type="entry name" value="Ubiquitin-activating_enz"/>
</dbReference>
<evidence type="ECO:0000256" key="7">
    <source>
        <dbReference type="ARBA" id="ARBA00022989"/>
    </source>
</evidence>
<evidence type="ECO:0000256" key="5">
    <source>
        <dbReference type="ARBA" id="ARBA00022741"/>
    </source>
</evidence>
<evidence type="ECO:0000313" key="14">
    <source>
        <dbReference type="Proteomes" id="UP000242415"/>
    </source>
</evidence>
<sequence>MAQHTNAEPGESIVSLPPLVEPAAELTVDEIRRYSRHLIIPDVGVEGQKRLKNARVLCVGAGGLGSPALLYLAAAGVGTLGIVEFDTVDESNLQRQIIHGQSDIGRSKAESAANSIREINPLVNVVIHDTALDRDNVREIFSQYDLIVDGTDNFATRYMVNDAAVLLGKPYVWGSIYRFDGQASVFWAEHGPCYRCLYPEPPPPGMVPSCAEGGVLGVLCASIGSIQVNEAIKLLAGIGEPLVGRLMVYDALEMSYRKIKVRKDPNCVLCGENPTLTDLMEDYEDFCGAVSPEAEAAAADSTITARELKEWQDAGKDVFVVDVREPAEYEIVRIPGATLIPKGEILSGDALSKFPQDKQIVLHCKSGVRSAEALAALKAAGFKDAVHVQGGVLSWIKQIDPSLPTY</sequence>
<comment type="subcellular location">
    <subcellularLocation>
        <location evidence="1">Membrane</location>
        <topology evidence="1">Single-pass membrane protein</topology>
    </subcellularLocation>
</comment>
<dbReference type="GO" id="GO:0004792">
    <property type="term" value="F:thiosulfate-cyanide sulfurtransferase activity"/>
    <property type="evidence" value="ECO:0007669"/>
    <property type="project" value="TreeGrafter"/>
</dbReference>
<feature type="domain" description="Rhodanese" evidence="12">
    <location>
        <begin position="314"/>
        <end position="404"/>
    </location>
</feature>
<dbReference type="NCBIfam" id="NF005902">
    <property type="entry name" value="PRK07878.1"/>
    <property type="match status" value="1"/>
</dbReference>
<keyword evidence="6" id="KW-0067">ATP-binding</keyword>
<dbReference type="InterPro" id="IPR000594">
    <property type="entry name" value="ThiF_NAD_FAD-bd"/>
</dbReference>
<keyword evidence="5" id="KW-0547">Nucleotide-binding</keyword>
<keyword evidence="14" id="KW-1185">Reference proteome</keyword>
<dbReference type="GO" id="GO:0008146">
    <property type="term" value="F:sulfotransferase activity"/>
    <property type="evidence" value="ECO:0007669"/>
    <property type="project" value="TreeGrafter"/>
</dbReference>
<dbReference type="GO" id="GO:0005524">
    <property type="term" value="F:ATP binding"/>
    <property type="evidence" value="ECO:0007669"/>
    <property type="project" value="UniProtKB-KW"/>
</dbReference>
<dbReference type="FunFam" id="3.40.250.10:FF:000025">
    <property type="entry name" value="Molybdopterin biosynthesis MoeZ"/>
    <property type="match status" value="1"/>
</dbReference>
<dbReference type="PROSITE" id="PS50206">
    <property type="entry name" value="RHODANESE_3"/>
    <property type="match status" value="1"/>
</dbReference>
<dbReference type="SUPFAM" id="SSF69572">
    <property type="entry name" value="Activating enzymes of the ubiquitin-like proteins"/>
    <property type="match status" value="1"/>
</dbReference>
<dbReference type="CDD" id="cd00158">
    <property type="entry name" value="RHOD"/>
    <property type="match status" value="1"/>
</dbReference>
<accession>A0A1H3MQD0</accession>
<evidence type="ECO:0000256" key="8">
    <source>
        <dbReference type="ARBA" id="ARBA00023136"/>
    </source>
</evidence>
<comment type="similarity">
    <text evidence="10">In the N-terminal section; belongs to the HesA/MoeB/ThiF family.</text>
</comment>
<dbReference type="Gene3D" id="3.40.50.720">
    <property type="entry name" value="NAD(P)-binding Rossmann-like Domain"/>
    <property type="match status" value="1"/>
</dbReference>
<dbReference type="CDD" id="cd00757">
    <property type="entry name" value="ThiF_MoeB_HesA_family"/>
    <property type="match status" value="1"/>
</dbReference>
<keyword evidence="9" id="KW-0511">Multifunctional enzyme</keyword>
<gene>
    <name evidence="13" type="ORF">SAMN05444365_103481</name>
</gene>
<dbReference type="GO" id="GO:0005829">
    <property type="term" value="C:cytosol"/>
    <property type="evidence" value="ECO:0007669"/>
    <property type="project" value="TreeGrafter"/>
</dbReference>
<dbReference type="STRING" id="405436.SAMN05444365_103481"/>
<evidence type="ECO:0000256" key="10">
    <source>
        <dbReference type="ARBA" id="ARBA00060757"/>
    </source>
</evidence>
<reference evidence="14" key="1">
    <citation type="submission" date="2016-10" db="EMBL/GenBank/DDBJ databases">
        <authorList>
            <person name="Varghese N."/>
            <person name="Submissions S."/>
        </authorList>
    </citation>
    <scope>NUCLEOTIDE SEQUENCE [LARGE SCALE GENOMIC DNA]</scope>
    <source>
        <strain evidence="14">DSM 45245</strain>
    </source>
</reference>
<dbReference type="EMBL" id="FNPH01000003">
    <property type="protein sequence ID" value="SDY78861.1"/>
    <property type="molecule type" value="Genomic_DNA"/>
</dbReference>
<keyword evidence="2 13" id="KW-0808">Transferase</keyword>
<evidence type="ECO:0000256" key="9">
    <source>
        <dbReference type="ARBA" id="ARBA00023268"/>
    </source>
</evidence>
<keyword evidence="7" id="KW-1133">Transmembrane helix</keyword>
<dbReference type="Pfam" id="PF00899">
    <property type="entry name" value="ThiF"/>
    <property type="match status" value="1"/>
</dbReference>
<dbReference type="RefSeq" id="WP_175543594.1">
    <property type="nucleotide sequence ID" value="NZ_FNPH01000003.1"/>
</dbReference>
<dbReference type="InterPro" id="IPR001763">
    <property type="entry name" value="Rhodanese-like_dom"/>
</dbReference>
<keyword evidence="3" id="KW-0812">Transmembrane</keyword>